<dbReference type="Pfam" id="PF14223">
    <property type="entry name" value="Retrotran_gag_2"/>
    <property type="match status" value="1"/>
</dbReference>
<evidence type="ECO:0000259" key="2">
    <source>
        <dbReference type="Pfam" id="PF22936"/>
    </source>
</evidence>
<sequence length="402" mass="45009">MKAGEKANLMNKAYSTLILCLGDRVLWEVTKKTSAAGIWTKLTSLYMTKSLANRLYKKKLYTYYMSSSTKRGDHIDEFNKLILDLANIDIEIKDEDRALMLLTSLPSSYEYFVETLYGRKSLTIEDVLVTLNSRELKKRTEGKKKEAGDGLYVRGRSNHSGKAHSGGSSRFKLGGGTSKLKCFICHSEGHLKRDSLKKKSSGVVKKGKRDQDSDSSDDEGSAYFGEALVVVGNDEMVELVMDSGGSYHMTPRRDFLYDFKVVDGGSVRLGNNRKCTIKETGKVKIQLHDGSSFILEDVRYVLGLRRSLISLGTLEKEGYTVKMQMGRINEIKGCRVMMTGIRKKNCVYTLEAKVMNFGVQKHRGSKQVGLKQLGSKQVGFKQLGHKQVGFKQFGPGVETRVH</sequence>
<feature type="region of interest" description="Disordered" evidence="1">
    <location>
        <begin position="147"/>
        <end position="172"/>
    </location>
</feature>
<accession>A0A6L2LGM9</accession>
<protein>
    <submittedName>
        <fullName evidence="3">Zinc finger, CCHC-type</fullName>
    </submittedName>
</protein>
<feature type="compositionally biased region" description="Basic residues" evidence="1">
    <location>
        <begin position="196"/>
        <end position="208"/>
    </location>
</feature>
<dbReference type="PANTHER" id="PTHR47592:SF27">
    <property type="entry name" value="OS08G0421700 PROTEIN"/>
    <property type="match status" value="1"/>
</dbReference>
<dbReference type="AlphaFoldDB" id="A0A6L2LGM9"/>
<proteinExistence type="predicted"/>
<organism evidence="3">
    <name type="scientific">Tanacetum cinerariifolium</name>
    <name type="common">Dalmatian daisy</name>
    <name type="synonym">Chrysanthemum cinerariifolium</name>
    <dbReference type="NCBI Taxonomy" id="118510"/>
    <lineage>
        <taxon>Eukaryota</taxon>
        <taxon>Viridiplantae</taxon>
        <taxon>Streptophyta</taxon>
        <taxon>Embryophyta</taxon>
        <taxon>Tracheophyta</taxon>
        <taxon>Spermatophyta</taxon>
        <taxon>Magnoliopsida</taxon>
        <taxon>eudicotyledons</taxon>
        <taxon>Gunneridae</taxon>
        <taxon>Pentapetalae</taxon>
        <taxon>asterids</taxon>
        <taxon>campanulids</taxon>
        <taxon>Asterales</taxon>
        <taxon>Asteraceae</taxon>
        <taxon>Asteroideae</taxon>
        <taxon>Anthemideae</taxon>
        <taxon>Anthemidinae</taxon>
        <taxon>Tanacetum</taxon>
    </lineage>
</organism>
<comment type="caution">
    <text evidence="3">The sequence shown here is derived from an EMBL/GenBank/DDBJ whole genome shotgun (WGS) entry which is preliminary data.</text>
</comment>
<dbReference type="InterPro" id="IPR054722">
    <property type="entry name" value="PolX-like_BBD"/>
</dbReference>
<evidence type="ECO:0000256" key="1">
    <source>
        <dbReference type="SAM" id="MobiDB-lite"/>
    </source>
</evidence>
<feature type="region of interest" description="Disordered" evidence="1">
    <location>
        <begin position="196"/>
        <end position="220"/>
    </location>
</feature>
<name>A0A6L2LGM9_TANCI</name>
<gene>
    <name evidence="3" type="ORF">Tci_032288</name>
</gene>
<feature type="domain" description="Retrovirus-related Pol polyprotein from transposon TNT 1-94-like beta-barrel" evidence="2">
    <location>
        <begin position="240"/>
        <end position="319"/>
    </location>
</feature>
<reference evidence="3" key="1">
    <citation type="journal article" date="2019" name="Sci. Rep.">
        <title>Draft genome of Tanacetum cinerariifolium, the natural source of mosquito coil.</title>
        <authorList>
            <person name="Yamashiro T."/>
            <person name="Shiraishi A."/>
            <person name="Satake H."/>
            <person name="Nakayama K."/>
        </authorList>
    </citation>
    <scope>NUCLEOTIDE SEQUENCE</scope>
</reference>
<dbReference type="EMBL" id="BKCJ010004315">
    <property type="protein sequence ID" value="GEU60310.1"/>
    <property type="molecule type" value="Genomic_DNA"/>
</dbReference>
<dbReference type="PANTHER" id="PTHR47592">
    <property type="entry name" value="PBF68 PROTEIN"/>
    <property type="match status" value="1"/>
</dbReference>
<evidence type="ECO:0000313" key="3">
    <source>
        <dbReference type="EMBL" id="GEU60310.1"/>
    </source>
</evidence>
<dbReference type="Pfam" id="PF22936">
    <property type="entry name" value="Pol_BBD"/>
    <property type="match status" value="1"/>
</dbReference>